<proteinExistence type="predicted"/>
<keyword evidence="2" id="KW-1185">Reference proteome</keyword>
<dbReference type="InterPro" id="IPR011990">
    <property type="entry name" value="TPR-like_helical_dom_sf"/>
</dbReference>
<reference evidence="1 2" key="1">
    <citation type="submission" date="2015-11" db="EMBL/GenBank/DDBJ databases">
        <title>Genomic analysis of 38 Legionella species identifies large and diverse effector repertoires.</title>
        <authorList>
            <person name="Burstein D."/>
            <person name="Amaro F."/>
            <person name="Zusman T."/>
            <person name="Lifshitz Z."/>
            <person name="Cohen O."/>
            <person name="Gilbert J.A."/>
            <person name="Pupko T."/>
            <person name="Shuman H.A."/>
            <person name="Segal G."/>
        </authorList>
    </citation>
    <scope>NUCLEOTIDE SEQUENCE [LARGE SCALE GENOMIC DNA]</scope>
    <source>
        <strain evidence="1 2">ATCC 700990</strain>
    </source>
</reference>
<dbReference type="AlphaFoldDB" id="A0A0W0SX80"/>
<dbReference type="STRING" id="1212489.Ldro_1488"/>
<dbReference type="Gene3D" id="1.25.40.10">
    <property type="entry name" value="Tetratricopeptide repeat domain"/>
    <property type="match status" value="1"/>
</dbReference>
<organism evidence="1 2">
    <name type="scientific">Legionella drozanskii LLAP-1</name>
    <dbReference type="NCBI Taxonomy" id="1212489"/>
    <lineage>
        <taxon>Bacteria</taxon>
        <taxon>Pseudomonadati</taxon>
        <taxon>Pseudomonadota</taxon>
        <taxon>Gammaproteobacteria</taxon>
        <taxon>Legionellales</taxon>
        <taxon>Legionellaceae</taxon>
        <taxon>Legionella</taxon>
    </lineage>
</organism>
<dbReference type="EMBL" id="LNXY01000020">
    <property type="protein sequence ID" value="KTC87869.1"/>
    <property type="molecule type" value="Genomic_DNA"/>
</dbReference>
<dbReference type="Proteomes" id="UP000054736">
    <property type="component" value="Unassembled WGS sequence"/>
</dbReference>
<sequence>MTPNLLMSELANLVKALTENPDNYYTKTETLALMKQVKMLATQGDKMAQYQLAQLFHKKSDTYLNLMQASAKQGFTNAMLVLSRDYAANGKVSGLQKAAQYIVKILASGDSYIKSEAEALMERNRLLDAEVQRQMPKGIGKSAFGLFAQDPRAREMDQPNLQNSAAPAA</sequence>
<dbReference type="RefSeq" id="WP_058495780.1">
    <property type="nucleotide sequence ID" value="NZ_CAAAIU010000002.1"/>
</dbReference>
<protein>
    <submittedName>
        <fullName evidence="1">Dot/Icm secretion system substrate</fullName>
    </submittedName>
</protein>
<evidence type="ECO:0000313" key="2">
    <source>
        <dbReference type="Proteomes" id="UP000054736"/>
    </source>
</evidence>
<dbReference type="OrthoDB" id="5636357at2"/>
<name>A0A0W0SX80_9GAMM</name>
<comment type="caution">
    <text evidence="1">The sequence shown here is derived from an EMBL/GenBank/DDBJ whole genome shotgun (WGS) entry which is preliminary data.</text>
</comment>
<gene>
    <name evidence="1" type="ORF">Ldro_1488</name>
</gene>
<accession>A0A0W0SX80</accession>
<evidence type="ECO:0000313" key="1">
    <source>
        <dbReference type="EMBL" id="KTC87869.1"/>
    </source>
</evidence>
<dbReference type="PATRIC" id="fig|1212489.4.peg.1576"/>